<organism evidence="6 7">
    <name type="scientific">Gordonia rhizosphera NBRC 16068</name>
    <dbReference type="NCBI Taxonomy" id="1108045"/>
    <lineage>
        <taxon>Bacteria</taxon>
        <taxon>Bacillati</taxon>
        <taxon>Actinomycetota</taxon>
        <taxon>Actinomycetes</taxon>
        <taxon>Mycobacteriales</taxon>
        <taxon>Gordoniaceae</taxon>
        <taxon>Gordonia</taxon>
    </lineage>
</organism>
<evidence type="ECO:0000313" key="7">
    <source>
        <dbReference type="Proteomes" id="UP000008363"/>
    </source>
</evidence>
<dbReference type="GO" id="GO:0050660">
    <property type="term" value="F:flavin adenine dinucleotide binding"/>
    <property type="evidence" value="ECO:0007669"/>
    <property type="project" value="InterPro"/>
</dbReference>
<keyword evidence="3" id="KW-0274">FAD</keyword>
<dbReference type="SUPFAM" id="SSF54373">
    <property type="entry name" value="FAD-linked reductases, C-terminal domain"/>
    <property type="match status" value="1"/>
</dbReference>
<keyword evidence="7" id="KW-1185">Reference proteome</keyword>
<dbReference type="SUPFAM" id="SSF51905">
    <property type="entry name" value="FAD/NAD(P)-binding domain"/>
    <property type="match status" value="1"/>
</dbReference>
<dbReference type="EMBL" id="BAHC01000126">
    <property type="protein sequence ID" value="GAB91290.1"/>
    <property type="molecule type" value="Genomic_DNA"/>
</dbReference>
<keyword evidence="4" id="KW-0560">Oxidoreductase</keyword>
<dbReference type="NCBIfam" id="NF008425">
    <property type="entry name" value="PRK11259.1"/>
    <property type="match status" value="1"/>
</dbReference>
<feature type="domain" description="FAD dependent oxidoreductase" evidence="5">
    <location>
        <begin position="4"/>
        <end position="353"/>
    </location>
</feature>
<dbReference type="PANTHER" id="PTHR10961">
    <property type="entry name" value="PEROXISOMAL SARCOSINE OXIDASE"/>
    <property type="match status" value="1"/>
</dbReference>
<dbReference type="OrthoDB" id="9806452at2"/>
<dbReference type="Proteomes" id="UP000008363">
    <property type="component" value="Unassembled WGS sequence"/>
</dbReference>
<evidence type="ECO:0000259" key="5">
    <source>
        <dbReference type="Pfam" id="PF01266"/>
    </source>
</evidence>
<dbReference type="Pfam" id="PF01266">
    <property type="entry name" value="DAO"/>
    <property type="match status" value="1"/>
</dbReference>
<evidence type="ECO:0000256" key="2">
    <source>
        <dbReference type="ARBA" id="ARBA00022630"/>
    </source>
</evidence>
<dbReference type="InterPro" id="IPR006076">
    <property type="entry name" value="FAD-dep_OxRdtase"/>
</dbReference>
<name>K6VWN8_9ACTN</name>
<dbReference type="InterPro" id="IPR036188">
    <property type="entry name" value="FAD/NAD-bd_sf"/>
</dbReference>
<reference evidence="6 7" key="1">
    <citation type="submission" date="2012-08" db="EMBL/GenBank/DDBJ databases">
        <title>Whole genome shotgun sequence of Gordonia rhizosphera NBRC 16068.</title>
        <authorList>
            <person name="Takarada H."/>
            <person name="Isaki S."/>
            <person name="Hosoyama A."/>
            <person name="Tsuchikane K."/>
            <person name="Katsumata H."/>
            <person name="Baba S."/>
            <person name="Ohji S."/>
            <person name="Yamazaki S."/>
            <person name="Fujita N."/>
        </authorList>
    </citation>
    <scope>NUCLEOTIDE SEQUENCE [LARGE SCALE GENOMIC DNA]</scope>
    <source>
        <strain evidence="6 7">NBRC 16068</strain>
    </source>
</reference>
<keyword evidence="2" id="KW-0285">Flavoprotein</keyword>
<evidence type="ECO:0000313" key="6">
    <source>
        <dbReference type="EMBL" id="GAB91290.1"/>
    </source>
</evidence>
<dbReference type="GO" id="GO:0008115">
    <property type="term" value="F:sarcosine oxidase activity"/>
    <property type="evidence" value="ECO:0007669"/>
    <property type="project" value="TreeGrafter"/>
</dbReference>
<dbReference type="RefSeq" id="WP_006334623.1">
    <property type="nucleotide sequence ID" value="NZ_BAHC01000126.1"/>
</dbReference>
<comment type="caution">
    <text evidence="6">The sequence shown here is derived from an EMBL/GenBank/DDBJ whole genome shotgun (WGS) entry which is preliminary data.</text>
</comment>
<accession>K6VWN8</accession>
<comment type="cofactor">
    <cofactor evidence="1">
        <name>FAD</name>
        <dbReference type="ChEBI" id="CHEBI:57692"/>
    </cofactor>
</comment>
<dbReference type="AlphaFoldDB" id="K6VWN8"/>
<evidence type="ECO:0000256" key="1">
    <source>
        <dbReference type="ARBA" id="ARBA00001974"/>
    </source>
</evidence>
<evidence type="ECO:0000256" key="3">
    <source>
        <dbReference type="ARBA" id="ARBA00022827"/>
    </source>
</evidence>
<protein>
    <submittedName>
        <fullName evidence="6">Putative sarcosine oxidase</fullName>
    </submittedName>
</protein>
<dbReference type="Gene3D" id="3.30.9.10">
    <property type="entry name" value="D-Amino Acid Oxidase, subunit A, domain 2"/>
    <property type="match status" value="1"/>
</dbReference>
<dbReference type="STRING" id="1108045.GORHZ_126_00310"/>
<dbReference type="eggNOG" id="COG0665">
    <property type="taxonomic scope" value="Bacteria"/>
</dbReference>
<proteinExistence type="predicted"/>
<dbReference type="Gene3D" id="3.50.50.60">
    <property type="entry name" value="FAD/NAD(P)-binding domain"/>
    <property type="match status" value="1"/>
</dbReference>
<dbReference type="InterPro" id="IPR045170">
    <property type="entry name" value="MTOX"/>
</dbReference>
<sequence length="373" mass="40570">MDADVVVIGLGSTGSMALWQLAKRGLRAVGLEQFGIGHTRGSYAGDSRLFRSAVHEGPRFVPMLARARELWFELEKESGRHLYDECGALQIGDSGSGSLLKSIESAEQFGLPHEVLDAAALRARYPQHRVDDNTVAVLDHRAGSLFPEASVLAAVEAAKACGAQVLTNTEAIDFDEDGGRLKIITPDLSITCDKVVVATGSWTLRLRPDLKGFLSIIPLSLTWFMPRHPELFGPDRFPVFIRDEDGVHLYGTPSHDSYSIKVATEPLWPAIPSPDQVPDFSREDLQKIGGWAADFIPDLNPEPVRHSMHHELCTPSGLPLIDLDDDTGILLLTALSGRGFKFAPVYGELAADLVTGKPNDLHDAGFALGAQHR</sequence>
<evidence type="ECO:0000256" key="4">
    <source>
        <dbReference type="ARBA" id="ARBA00023002"/>
    </source>
</evidence>
<gene>
    <name evidence="6" type="ORF">GORHZ_126_00310</name>
</gene>
<dbReference type="PANTHER" id="PTHR10961:SF7">
    <property type="entry name" value="FAD DEPENDENT OXIDOREDUCTASE DOMAIN-CONTAINING PROTEIN"/>
    <property type="match status" value="1"/>
</dbReference>